<dbReference type="RefSeq" id="WP_107201931.1">
    <property type="nucleotide sequence ID" value="NZ_CP015958.1"/>
</dbReference>
<reference evidence="1 4" key="3">
    <citation type="submission" date="2024-01" db="EMBL/GenBank/DDBJ databases">
        <title>The diversity of rhizobia nodulating Mimosa spp. in eleven states of Brazil covering several biomes is determined by host plant, location, and edaphic factors.</title>
        <authorList>
            <person name="Rouws L."/>
            <person name="Barauna A."/>
            <person name="Beukes C."/>
            <person name="De Faria S.M."/>
            <person name="Gross E."/>
            <person name="Dos Reis Junior F.B."/>
            <person name="Simon M."/>
            <person name="Maluk M."/>
            <person name="Odee D.W."/>
            <person name="Kenicer G."/>
            <person name="Young J.P.W."/>
            <person name="Reis V.M."/>
            <person name="Zilli J."/>
            <person name="James E.K."/>
        </authorList>
    </citation>
    <scope>NUCLEOTIDE SEQUENCE [LARGE SCALE GENOMIC DNA]</scope>
    <source>
        <strain evidence="1 4">JHI1651</strain>
    </source>
</reference>
<protein>
    <submittedName>
        <fullName evidence="1">AlpA family phage regulatory protein</fullName>
    </submittedName>
</protein>
<sequence length="72" mass="7844">MSAAQSAPRASLPSEGFVCRNQLLEVIPFSASTLARRVADGSFPKPIRVSKRLNAWNVRDVRAFIDSLDANA</sequence>
<keyword evidence="4" id="KW-1185">Reference proteome</keyword>
<dbReference type="AlphaFoldDB" id="A0A9Q6S148"/>
<accession>A0A9Q6S148</accession>
<dbReference type="EMBL" id="JAYLVJ010000017">
    <property type="protein sequence ID" value="MEO1755359.1"/>
    <property type="molecule type" value="Genomic_DNA"/>
</dbReference>
<evidence type="ECO:0000313" key="1">
    <source>
        <dbReference type="EMBL" id="MEO1755359.1"/>
    </source>
</evidence>
<dbReference type="EMBL" id="CP015958">
    <property type="protein sequence ID" value="QLB62588.1"/>
    <property type="molecule type" value="Genomic_DNA"/>
</dbReference>
<dbReference type="Gene3D" id="1.10.238.160">
    <property type="match status" value="1"/>
</dbReference>
<organism evidence="2 3">
    <name type="scientific">Paraburkholderia caribensis</name>
    <dbReference type="NCBI Taxonomy" id="75105"/>
    <lineage>
        <taxon>Bacteria</taxon>
        <taxon>Pseudomonadati</taxon>
        <taxon>Pseudomonadota</taxon>
        <taxon>Betaproteobacteria</taxon>
        <taxon>Burkholderiales</taxon>
        <taxon>Burkholderiaceae</taxon>
        <taxon>Paraburkholderia</taxon>
    </lineage>
</organism>
<gene>
    <name evidence="2" type="ORF">A9O66_09460</name>
    <name evidence="1" type="ORF">VOI32_15635</name>
</gene>
<dbReference type="Proteomes" id="UP000509548">
    <property type="component" value="Chromosome 1"/>
</dbReference>
<reference evidence="2" key="2">
    <citation type="submission" date="2016-06" db="EMBL/GenBank/DDBJ databases">
        <authorList>
            <person name="Huang P."/>
            <person name="Jiang X."/>
            <person name="Liu X."/>
        </authorList>
    </citation>
    <scope>NUCLEOTIDE SEQUENCE</scope>
    <source>
        <strain evidence="2">852011</strain>
    </source>
</reference>
<evidence type="ECO:0000313" key="3">
    <source>
        <dbReference type="Proteomes" id="UP000509548"/>
    </source>
</evidence>
<name>A0A9Q6S148_9BURK</name>
<evidence type="ECO:0000313" key="4">
    <source>
        <dbReference type="Proteomes" id="UP001462961"/>
    </source>
</evidence>
<reference evidence="2 3" key="1">
    <citation type="journal article" date="2014" name="Genome Announc.">
        <title>Draft Genome Sequence of the Haloacid-Degrading Burkholderia caribensis Strain MBA4.</title>
        <authorList>
            <person name="Pan Y."/>
            <person name="Kong K.F."/>
            <person name="Tsang J.S."/>
        </authorList>
    </citation>
    <scope>NUCLEOTIDE SEQUENCE [LARGE SCALE GENOMIC DNA]</scope>
    <source>
        <strain evidence="2 3">852011</strain>
    </source>
</reference>
<proteinExistence type="predicted"/>
<evidence type="ECO:0000313" key="2">
    <source>
        <dbReference type="EMBL" id="QLB62588.1"/>
    </source>
</evidence>
<dbReference type="Proteomes" id="UP001462961">
    <property type="component" value="Unassembled WGS sequence"/>
</dbReference>